<evidence type="ECO:0000313" key="2">
    <source>
        <dbReference type="Proteomes" id="UP001164539"/>
    </source>
</evidence>
<gene>
    <name evidence="1" type="ORF">OWV82_002989</name>
</gene>
<name>A0ACC1Z3Y2_MELAZ</name>
<comment type="caution">
    <text evidence="1">The sequence shown here is derived from an EMBL/GenBank/DDBJ whole genome shotgun (WGS) entry which is preliminary data.</text>
</comment>
<protein>
    <submittedName>
        <fullName evidence="1">Sodium-bile acid cotransporter</fullName>
    </submittedName>
</protein>
<sequence length="414" mass="43718">MASLLTSTPSKLCILKRNTVSLHPFRCNNSILKPQKSVKVNGGLHTRACSTSPFVGRVGLQRREGNVSLLSFGINTGSVADVSKKDSSQVLSAMLPFVVAATAVAALAQPATFTWVSKELYAPALGGIMLSIGIRLSIDDFALAFKRPLPLSVGFVAQYVLKPVLGMLIARAFRISMVFYAGFVLTSCVGGAQLSSYASFLSKGDVALSILLTSSTTIASVVFTPLLTGLLIGSVVPVDAVAMSKSILQVVLVPVALGLFLNTYAKPVVTFLRPVMPFVAMICTSLCIGSPLAINRSQILSMEGLQLVLPVLTFHAVAFAVGYWVSKIPALRQGEEVRRTISLCTGMQSSTLAGLLATQFLGSSQAVPAACSVVAMAIMGLCLASFWGSGYRIRDLRNLLMWDWDGAGSSAVNA</sequence>
<evidence type="ECO:0000313" key="1">
    <source>
        <dbReference type="EMBL" id="KAJ4730344.1"/>
    </source>
</evidence>
<dbReference type="EMBL" id="CM051394">
    <property type="protein sequence ID" value="KAJ4730344.1"/>
    <property type="molecule type" value="Genomic_DNA"/>
</dbReference>
<dbReference type="Proteomes" id="UP001164539">
    <property type="component" value="Chromosome 1"/>
</dbReference>
<organism evidence="1 2">
    <name type="scientific">Melia azedarach</name>
    <name type="common">Chinaberry tree</name>
    <dbReference type="NCBI Taxonomy" id="155640"/>
    <lineage>
        <taxon>Eukaryota</taxon>
        <taxon>Viridiplantae</taxon>
        <taxon>Streptophyta</taxon>
        <taxon>Embryophyta</taxon>
        <taxon>Tracheophyta</taxon>
        <taxon>Spermatophyta</taxon>
        <taxon>Magnoliopsida</taxon>
        <taxon>eudicotyledons</taxon>
        <taxon>Gunneridae</taxon>
        <taxon>Pentapetalae</taxon>
        <taxon>rosids</taxon>
        <taxon>malvids</taxon>
        <taxon>Sapindales</taxon>
        <taxon>Meliaceae</taxon>
        <taxon>Melia</taxon>
    </lineage>
</organism>
<accession>A0ACC1Z3Y2</accession>
<keyword evidence="2" id="KW-1185">Reference proteome</keyword>
<proteinExistence type="predicted"/>
<reference evidence="1 2" key="1">
    <citation type="journal article" date="2023" name="Science">
        <title>Complex scaffold remodeling in plant triterpene biosynthesis.</title>
        <authorList>
            <person name="De La Pena R."/>
            <person name="Hodgson H."/>
            <person name="Liu J.C."/>
            <person name="Stephenson M.J."/>
            <person name="Martin A.C."/>
            <person name="Owen C."/>
            <person name="Harkess A."/>
            <person name="Leebens-Mack J."/>
            <person name="Jimenez L.E."/>
            <person name="Osbourn A."/>
            <person name="Sattely E.S."/>
        </authorList>
    </citation>
    <scope>NUCLEOTIDE SEQUENCE [LARGE SCALE GENOMIC DNA]</scope>
    <source>
        <strain evidence="2">cv. JPN11</strain>
        <tissue evidence="1">Leaf</tissue>
    </source>
</reference>